<protein>
    <submittedName>
        <fullName evidence="2">Lipoprotein</fullName>
    </submittedName>
</protein>
<dbReference type="KEGG" id="dpr:Despr_2859"/>
<feature type="transmembrane region" description="Helical" evidence="1">
    <location>
        <begin position="12"/>
        <end position="30"/>
    </location>
</feature>
<dbReference type="AlphaFoldDB" id="A0A7U3YP59"/>
<keyword evidence="1" id="KW-0812">Transmembrane</keyword>
<name>A0A7U3YP59_DESPD</name>
<sequence length="73" mass="8397">MSDYTFFLLHKLLVIGINCLVVLALFIAMYRASLYPDDFNLTFFKTIFSLLIPTLILGCIGKRFLRSRCNTSI</sequence>
<organism evidence="2 3">
    <name type="scientific">Desulfobulbus propionicus (strain ATCC 33891 / DSM 2032 / VKM B-1956 / 1pr3)</name>
    <dbReference type="NCBI Taxonomy" id="577650"/>
    <lineage>
        <taxon>Bacteria</taxon>
        <taxon>Pseudomonadati</taxon>
        <taxon>Thermodesulfobacteriota</taxon>
        <taxon>Desulfobulbia</taxon>
        <taxon>Desulfobulbales</taxon>
        <taxon>Desulfobulbaceae</taxon>
        <taxon>Desulfobulbus</taxon>
    </lineage>
</organism>
<proteinExistence type="predicted"/>
<feature type="transmembrane region" description="Helical" evidence="1">
    <location>
        <begin position="42"/>
        <end position="60"/>
    </location>
</feature>
<keyword evidence="1" id="KW-1133">Transmembrane helix</keyword>
<keyword evidence="3" id="KW-1185">Reference proteome</keyword>
<evidence type="ECO:0000313" key="3">
    <source>
        <dbReference type="Proteomes" id="UP000006365"/>
    </source>
</evidence>
<accession>A0A7U3YP59</accession>
<gene>
    <name evidence="2" type="ordered locus">Despr_2859</name>
</gene>
<dbReference type="RefSeq" id="WP_015725518.1">
    <property type="nucleotide sequence ID" value="NC_014972.1"/>
</dbReference>
<reference evidence="2 3" key="1">
    <citation type="journal article" date="2011" name="Stand. Genomic Sci.">
        <title>Complete genome sequence of Desulfobulbus propionicus type strain (1pr3).</title>
        <authorList>
            <person name="Pagani I."/>
            <person name="Lapidus A."/>
            <person name="Nolan M."/>
            <person name="Lucas S."/>
            <person name="Hammon N."/>
            <person name="Deshpande S."/>
            <person name="Cheng J.F."/>
            <person name="Chertkov O."/>
            <person name="Davenport K."/>
            <person name="Tapia R."/>
            <person name="Han C."/>
            <person name="Goodwin L."/>
            <person name="Pitluck S."/>
            <person name="Liolios K."/>
            <person name="Mavromatis K."/>
            <person name="Ivanova N."/>
            <person name="Mikhailova N."/>
            <person name="Pati A."/>
            <person name="Chen A."/>
            <person name="Palaniappan K."/>
            <person name="Land M."/>
            <person name="Hauser L."/>
            <person name="Chang Y.J."/>
            <person name="Jeffries C.D."/>
            <person name="Detter J.C."/>
            <person name="Brambilla E."/>
            <person name="Kannan K.P."/>
            <person name="Djao O.D."/>
            <person name="Rohde M."/>
            <person name="Pukall R."/>
            <person name="Spring S."/>
            <person name="Goker M."/>
            <person name="Sikorski J."/>
            <person name="Woyke T."/>
            <person name="Bristow J."/>
            <person name="Eisen J.A."/>
            <person name="Markowitz V."/>
            <person name="Hugenholtz P."/>
            <person name="Kyrpides N.C."/>
            <person name="Klenk H.P."/>
        </authorList>
    </citation>
    <scope>NUCLEOTIDE SEQUENCE [LARGE SCALE GENOMIC DNA]</scope>
    <source>
        <strain evidence="3">ATCC 33891 / DSM 2032 / 1pr3</strain>
    </source>
</reference>
<dbReference type="Proteomes" id="UP000006365">
    <property type="component" value="Chromosome"/>
</dbReference>
<dbReference type="EMBL" id="CP002364">
    <property type="protein sequence ID" value="ADW18993.1"/>
    <property type="molecule type" value="Genomic_DNA"/>
</dbReference>
<keyword evidence="2" id="KW-0449">Lipoprotein</keyword>
<evidence type="ECO:0000256" key="1">
    <source>
        <dbReference type="SAM" id="Phobius"/>
    </source>
</evidence>
<keyword evidence="1" id="KW-0472">Membrane</keyword>
<evidence type="ECO:0000313" key="2">
    <source>
        <dbReference type="EMBL" id="ADW18993.1"/>
    </source>
</evidence>